<proteinExistence type="predicted"/>
<sequence>MTKGARLSGAGPRVRPPERAPQGAADTGFVTDPPEGPVRTCVGCRERGQRSALLRVVRVVLGERDLAVVDPGRDRPGRGAWLHPDPQCLDLAERRRALPRALRAGPLDIAAVRQYVEEGPVD</sequence>
<dbReference type="Proteomes" id="UP000664209">
    <property type="component" value="Unassembled WGS sequence"/>
</dbReference>
<gene>
    <name evidence="3" type="ORF">J4G33_06900</name>
</gene>
<dbReference type="AlphaFoldDB" id="A0A939LP01"/>
<reference evidence="3" key="1">
    <citation type="submission" date="2021-03" db="EMBL/GenBank/DDBJ databases">
        <title>Actinotalea soli sp. nov., isolated from soil.</title>
        <authorList>
            <person name="Ping W."/>
            <person name="Zhang J."/>
        </authorList>
    </citation>
    <scope>NUCLEOTIDE SEQUENCE</scope>
    <source>
        <strain evidence="3">BY-33</strain>
    </source>
</reference>
<dbReference type="InterPro" id="IPR007393">
    <property type="entry name" value="YlxR_dom"/>
</dbReference>
<evidence type="ECO:0000313" key="3">
    <source>
        <dbReference type="EMBL" id="MBO1751531.1"/>
    </source>
</evidence>
<name>A0A939LP01_9CELL</name>
<dbReference type="SUPFAM" id="SSF64376">
    <property type="entry name" value="YlxR-like"/>
    <property type="match status" value="1"/>
</dbReference>
<feature type="domain" description="YlxR" evidence="2">
    <location>
        <begin position="39"/>
        <end position="117"/>
    </location>
</feature>
<accession>A0A939LP01</accession>
<dbReference type="Gene3D" id="3.30.1230.10">
    <property type="entry name" value="YlxR-like"/>
    <property type="match status" value="1"/>
</dbReference>
<keyword evidence="4" id="KW-1185">Reference proteome</keyword>
<evidence type="ECO:0000259" key="2">
    <source>
        <dbReference type="Pfam" id="PF04296"/>
    </source>
</evidence>
<protein>
    <submittedName>
        <fullName evidence="3">YlxR family protein</fullName>
    </submittedName>
</protein>
<evidence type="ECO:0000256" key="1">
    <source>
        <dbReference type="SAM" id="MobiDB-lite"/>
    </source>
</evidence>
<feature type="region of interest" description="Disordered" evidence="1">
    <location>
        <begin position="1"/>
        <end position="35"/>
    </location>
</feature>
<comment type="caution">
    <text evidence="3">The sequence shown here is derived from an EMBL/GenBank/DDBJ whole genome shotgun (WGS) entry which is preliminary data.</text>
</comment>
<dbReference type="EMBL" id="JAGEMK010000003">
    <property type="protein sequence ID" value="MBO1751531.1"/>
    <property type="molecule type" value="Genomic_DNA"/>
</dbReference>
<dbReference type="PANTHER" id="PTHR34215:SF1">
    <property type="entry name" value="YLXR DOMAIN-CONTAINING PROTEIN"/>
    <property type="match status" value="1"/>
</dbReference>
<evidence type="ECO:0000313" key="4">
    <source>
        <dbReference type="Proteomes" id="UP000664209"/>
    </source>
</evidence>
<dbReference type="InterPro" id="IPR037465">
    <property type="entry name" value="YlxR"/>
</dbReference>
<organism evidence="3 4">
    <name type="scientific">Actinotalea soli</name>
    <dbReference type="NCBI Taxonomy" id="2819234"/>
    <lineage>
        <taxon>Bacteria</taxon>
        <taxon>Bacillati</taxon>
        <taxon>Actinomycetota</taxon>
        <taxon>Actinomycetes</taxon>
        <taxon>Micrococcales</taxon>
        <taxon>Cellulomonadaceae</taxon>
        <taxon>Actinotalea</taxon>
    </lineage>
</organism>
<dbReference type="PANTHER" id="PTHR34215">
    <property type="entry name" value="BLL0784 PROTEIN"/>
    <property type="match status" value="1"/>
</dbReference>
<dbReference type="Pfam" id="PF04296">
    <property type="entry name" value="YlxR"/>
    <property type="match status" value="1"/>
</dbReference>
<dbReference type="InterPro" id="IPR035931">
    <property type="entry name" value="YlxR-like_sf"/>
</dbReference>